<dbReference type="InterPro" id="IPR020864">
    <property type="entry name" value="MACPF"/>
</dbReference>
<dbReference type="AlphaFoldDB" id="H8KQN2"/>
<accession>H8KQN2</accession>
<evidence type="ECO:0000313" key="3">
    <source>
        <dbReference type="Proteomes" id="UP000007590"/>
    </source>
</evidence>
<proteinExistence type="predicted"/>
<protein>
    <submittedName>
        <fullName evidence="2">MAC/perforin domain-containing protein</fullName>
    </submittedName>
</protein>
<dbReference type="RefSeq" id="WP_014679997.1">
    <property type="nucleotide sequence ID" value="NC_017770.1"/>
</dbReference>
<dbReference type="KEGG" id="scn:Solca_1704"/>
<reference evidence="2" key="1">
    <citation type="submission" date="2012-02" db="EMBL/GenBank/DDBJ databases">
        <title>The complete genome of Solitalea canadensis DSM 3403.</title>
        <authorList>
            <consortium name="US DOE Joint Genome Institute (JGI-PGF)"/>
            <person name="Lucas S."/>
            <person name="Copeland A."/>
            <person name="Lapidus A."/>
            <person name="Glavina del Rio T."/>
            <person name="Dalin E."/>
            <person name="Tice H."/>
            <person name="Bruce D."/>
            <person name="Goodwin L."/>
            <person name="Pitluck S."/>
            <person name="Peters L."/>
            <person name="Ovchinnikova G."/>
            <person name="Lu M."/>
            <person name="Kyrpides N."/>
            <person name="Mavromatis K."/>
            <person name="Ivanova N."/>
            <person name="Brettin T."/>
            <person name="Detter J.C."/>
            <person name="Han C."/>
            <person name="Larimer F."/>
            <person name="Land M."/>
            <person name="Hauser L."/>
            <person name="Markowitz V."/>
            <person name="Cheng J.-F."/>
            <person name="Hugenholtz P."/>
            <person name="Woyke T."/>
            <person name="Wu D."/>
            <person name="Spring S."/>
            <person name="Schroeder M."/>
            <person name="Kopitz M."/>
            <person name="Brambilla E."/>
            <person name="Klenk H.-P."/>
            <person name="Eisen J.A."/>
        </authorList>
    </citation>
    <scope>NUCLEOTIDE SEQUENCE</scope>
    <source>
        <strain evidence="2">DSM 3403</strain>
    </source>
</reference>
<dbReference type="OrthoDB" id="1038436at2"/>
<dbReference type="Pfam" id="PF01823">
    <property type="entry name" value="MACPF"/>
    <property type="match status" value="1"/>
</dbReference>
<name>H8KQN2_SOLCM</name>
<dbReference type="EMBL" id="CP003349">
    <property type="protein sequence ID" value="AFD06770.1"/>
    <property type="molecule type" value="Genomic_DNA"/>
</dbReference>
<dbReference type="eggNOG" id="ENOG5032QY3">
    <property type="taxonomic scope" value="Bacteria"/>
</dbReference>
<organism evidence="2 3">
    <name type="scientific">Solitalea canadensis (strain ATCC 29591 / DSM 3403 / JCM 21819 / LMG 8368 / NBRC 15130 / NCIMB 12057 / USAM 9D)</name>
    <name type="common">Flexibacter canadensis</name>
    <dbReference type="NCBI Taxonomy" id="929556"/>
    <lineage>
        <taxon>Bacteria</taxon>
        <taxon>Pseudomonadati</taxon>
        <taxon>Bacteroidota</taxon>
        <taxon>Sphingobacteriia</taxon>
        <taxon>Sphingobacteriales</taxon>
        <taxon>Sphingobacteriaceae</taxon>
        <taxon>Solitalea</taxon>
    </lineage>
</organism>
<dbReference type="PROSITE" id="PS51412">
    <property type="entry name" value="MACPF_2"/>
    <property type="match status" value="1"/>
</dbReference>
<dbReference type="Proteomes" id="UP000007590">
    <property type="component" value="Chromosome"/>
</dbReference>
<evidence type="ECO:0000313" key="2">
    <source>
        <dbReference type="EMBL" id="AFD06770.1"/>
    </source>
</evidence>
<feature type="domain" description="MACPF" evidence="1">
    <location>
        <begin position="33"/>
        <end position="355"/>
    </location>
</feature>
<evidence type="ECO:0000259" key="1">
    <source>
        <dbReference type="PROSITE" id="PS51412"/>
    </source>
</evidence>
<gene>
    <name evidence="2" type="ordered locus">Solca_1704</name>
</gene>
<sequence length="511" mass="57635">MRKTLIVLLAPILLLPVGCQKSKDSLNSTEPIKKTNDREIQAAADGDLDLLGYGYNVTKEFANPNSATYPIIDVQRLRKEANRVDVSGAETSDPKWIYGENAQDWSSKVTKSVKLDLGTSASPGTTTNTNTDTEKNLFGGTISSSYTETNKFSSKFMYASYTSFTIKKRVKFMPIISILKNYLTPIFISDVQNFGPNEIVRLYGTHVLCDIKLGGKLEVIYQGETQKTDRITESKNSISAGVEKVFKFTASYDFDRTSINSNNNQRLHYRTIGGNASLSLLSTISLNSTTPTIDISTWQNGITTMNATLVDIPEDGLIPIYELIDDPIKKAALKAYTEQYMIDNQVYTVNEVSDIYRYRINPGFVQLNIQASFGLSNVYYPINTQYENFTNMGVAFKAFNHNIKSLESAGLVPIYKYYNPTKKLHVFKPLDDHPDWIREDIAFYAFNKQAPGTIPIYQYEETYKGFPFPAQNVILHYYFLSANPNQPLENVYPKTAVSITKQYAPFYAYPL</sequence>
<dbReference type="HOGENOM" id="CLU_043117_0_0_10"/>
<keyword evidence="3" id="KW-1185">Reference proteome</keyword>